<reference evidence="1 2" key="1">
    <citation type="submission" date="2020-01" db="EMBL/GenBank/DDBJ databases">
        <authorList>
            <consortium name="DOE Joint Genome Institute"/>
            <person name="Haridas S."/>
            <person name="Albert R."/>
            <person name="Binder M."/>
            <person name="Bloem J."/>
            <person name="Labutti K."/>
            <person name="Salamov A."/>
            <person name="Andreopoulos B."/>
            <person name="Baker S.E."/>
            <person name="Barry K."/>
            <person name="Bills G."/>
            <person name="Bluhm B.H."/>
            <person name="Cannon C."/>
            <person name="Castanera R."/>
            <person name="Culley D.E."/>
            <person name="Daum C."/>
            <person name="Ezra D."/>
            <person name="Gonzalez J.B."/>
            <person name="Henrissat B."/>
            <person name="Kuo A."/>
            <person name="Liang C."/>
            <person name="Lipzen A."/>
            <person name="Lutzoni F."/>
            <person name="Magnuson J."/>
            <person name="Mondo S."/>
            <person name="Nolan M."/>
            <person name="Ohm R."/>
            <person name="Pangilinan J."/>
            <person name="Park H.-J.H."/>
            <person name="Ramirez L."/>
            <person name="Alfaro M."/>
            <person name="Sun H."/>
            <person name="Tritt A."/>
            <person name="Yoshinaga Y."/>
            <person name="Zwiers L.-H.L."/>
            <person name="Turgeon B.G."/>
            <person name="Goodwin S.B."/>
            <person name="Spatafora J.W."/>
            <person name="Crous P.W."/>
            <person name="Grigoriev I.V."/>
        </authorList>
    </citation>
    <scope>NUCLEOTIDE SEQUENCE [LARGE SCALE GENOMIC DNA]</scope>
    <source>
        <strain evidence="1 2">CBS 611.86</strain>
    </source>
</reference>
<dbReference type="OrthoDB" id="3796651at2759"/>
<name>A0A7C8IFS3_9PLEO</name>
<organism evidence="1 2">
    <name type="scientific">Massariosphaeria phaeospora</name>
    <dbReference type="NCBI Taxonomy" id="100035"/>
    <lineage>
        <taxon>Eukaryota</taxon>
        <taxon>Fungi</taxon>
        <taxon>Dikarya</taxon>
        <taxon>Ascomycota</taxon>
        <taxon>Pezizomycotina</taxon>
        <taxon>Dothideomycetes</taxon>
        <taxon>Pleosporomycetidae</taxon>
        <taxon>Pleosporales</taxon>
        <taxon>Pleosporales incertae sedis</taxon>
        <taxon>Massariosphaeria</taxon>
    </lineage>
</organism>
<keyword evidence="2" id="KW-1185">Reference proteome</keyword>
<comment type="caution">
    <text evidence="1">The sequence shown here is derived from an EMBL/GenBank/DDBJ whole genome shotgun (WGS) entry which is preliminary data.</text>
</comment>
<accession>A0A7C8IFS3</accession>
<dbReference type="EMBL" id="JAADJZ010000001">
    <property type="protein sequence ID" value="KAF2878537.1"/>
    <property type="molecule type" value="Genomic_DNA"/>
</dbReference>
<sequence length="575" mass="61277">MAPESTFTGPWSKNLEEFKKSVASMPDKFKSAFDEISRATATTICNLDYLHVWETDSDLDNLLQLTQVIGKIRNVTKAADGSWNVPKNGGMVIIAEDRAKEGRDNYTRLCELVKHLTGGEGKKHLDGTACAFGTIVVVKGFNTASTEKEADSAVRRITKTIERVFEMAKYSDKSRKLVWHHSAFLPSLLTFINTTTPTMRSSFAAITITDALSTTTGIKPTPAGKANSLVDLQRLEEYCTRLAIPAVFVDAASQLISYDYLATYMYFHAYYLHTFLPPSLSRPHLHAAQDQLLTWAFRLRGASESKYGADAVKLVQQHLKPQTARAWARMCVDAASFERQKCKAAASDAQIHHAVQLADSPFAPFTHGVPAFARLAIGPAGLCHTTPTPSSSSSSSSPPVSSPYTLAPLSISFSNTSIRPSSSTPFRLLLPAPGQDVAKVTSRIQGTMMAVLERVRQEKGMPRITDEQRGMWSEVGAAVNWAVGEQGLRGKSLPEGVLGKVGFVTEKVGRGTWGFVLGLGGAGGGGAGVGVGVGGYGGMQGGGMGGMGGGPGMGVPPMPGGMPPAMGMGRGTGMP</sequence>
<dbReference type="Proteomes" id="UP000481861">
    <property type="component" value="Unassembled WGS sequence"/>
</dbReference>
<evidence type="ECO:0000313" key="1">
    <source>
        <dbReference type="EMBL" id="KAF2878537.1"/>
    </source>
</evidence>
<evidence type="ECO:0000313" key="2">
    <source>
        <dbReference type="Proteomes" id="UP000481861"/>
    </source>
</evidence>
<proteinExistence type="predicted"/>
<dbReference type="AlphaFoldDB" id="A0A7C8IFS3"/>
<gene>
    <name evidence="1" type="ORF">BDV95DRAFT_478940</name>
</gene>
<protein>
    <submittedName>
        <fullName evidence="1">Uncharacterized protein</fullName>
    </submittedName>
</protein>